<protein>
    <recommendedName>
        <fullName evidence="5">Cleavage and polyadenylation specificity factor subunit 5</fullName>
    </recommendedName>
</protein>
<reference evidence="7" key="1">
    <citation type="submission" date="2015-08" db="UniProtKB">
        <authorList>
            <consortium name="WormBaseParasite"/>
        </authorList>
    </citation>
    <scope>IDENTIFICATION</scope>
</reference>
<dbReference type="GO" id="GO:0003729">
    <property type="term" value="F:mRNA binding"/>
    <property type="evidence" value="ECO:0007669"/>
    <property type="project" value="UniProtKB-UniRule"/>
</dbReference>
<evidence type="ECO:0000256" key="2">
    <source>
        <dbReference type="ARBA" id="ARBA00022664"/>
    </source>
</evidence>
<sequence>MNSSIKVEENDVNSKIELSQLNHDSYFCNRNPDSNDYIVGLYPLSNYTFAVKDAQSEKDSSVQARFQRMRNEYQTIGMRRSVEAVMLVNEHNTPHILLLQIGTTFFKLPGGELMPEENDIDGLKRILNETLSSPEKPPTQWNVTDMLAKWWRSNFEPPRYPYVPSHVTRPKECCKLFLVQLPSSAYFAVPRNFKLVAAPLFELYDNATGYGPVISTLPQLLSRFEMKYLK</sequence>
<dbReference type="FunFam" id="3.90.79.10:FF:000020">
    <property type="entry name" value="Pre-mRNA cleavage factor Im subunit 2"/>
    <property type="match status" value="1"/>
</dbReference>
<dbReference type="STRING" id="6248.A0A0K0DW31"/>
<evidence type="ECO:0000313" key="7">
    <source>
        <dbReference type="WBParaSite" id="SSTP_0000144700.1"/>
    </source>
</evidence>
<comment type="subunit">
    <text evidence="5">Homodimer (via N- and C-terminus); binds RNA as homodimer. Component of the cleavage factor Im (CFIm) complex.</text>
</comment>
<comment type="subcellular location">
    <subcellularLocation>
        <location evidence="5">Nucleus</location>
    </subcellularLocation>
    <subcellularLocation>
        <location evidence="5">Cytoplasm</location>
    </subcellularLocation>
</comment>
<dbReference type="GO" id="GO:0031124">
    <property type="term" value="P:mRNA 3'-end processing"/>
    <property type="evidence" value="ECO:0007669"/>
    <property type="project" value="InterPro"/>
</dbReference>
<organism evidence="7">
    <name type="scientific">Strongyloides stercoralis</name>
    <name type="common">Threadworm</name>
    <dbReference type="NCBI Taxonomy" id="6248"/>
    <lineage>
        <taxon>Eukaryota</taxon>
        <taxon>Metazoa</taxon>
        <taxon>Ecdysozoa</taxon>
        <taxon>Nematoda</taxon>
        <taxon>Chromadorea</taxon>
        <taxon>Rhabditida</taxon>
        <taxon>Tylenchina</taxon>
        <taxon>Panagrolaimomorpha</taxon>
        <taxon>Strongyloidoidea</taxon>
        <taxon>Strongyloididae</taxon>
        <taxon>Strongyloides</taxon>
    </lineage>
</organism>
<dbReference type="GO" id="GO:0005849">
    <property type="term" value="C:mRNA cleavage factor complex"/>
    <property type="evidence" value="ECO:0007669"/>
    <property type="project" value="UniProtKB-UniRule"/>
</dbReference>
<dbReference type="InterPro" id="IPR016706">
    <property type="entry name" value="Cleav_polyA_spec_factor_su5"/>
</dbReference>
<dbReference type="WBParaSite" id="SSTP_0000144700.1">
    <property type="protein sequence ID" value="SSTP_0000144700.1"/>
    <property type="gene ID" value="SSTP_0000144700"/>
</dbReference>
<dbReference type="PIRSF" id="PIRSF017888">
    <property type="entry name" value="CPSF-25"/>
    <property type="match status" value="1"/>
</dbReference>
<dbReference type="CDD" id="cd18871">
    <property type="entry name" value="NUDIX_Cfim25_Nudt21"/>
    <property type="match status" value="1"/>
</dbReference>
<evidence type="ECO:0000313" key="6">
    <source>
        <dbReference type="Proteomes" id="UP000035681"/>
    </source>
</evidence>
<dbReference type="AlphaFoldDB" id="A0A0K0DW31"/>
<dbReference type="Gene3D" id="3.90.79.10">
    <property type="entry name" value="Nucleoside Triphosphate Pyrophosphohydrolase"/>
    <property type="match status" value="1"/>
</dbReference>
<evidence type="ECO:0000256" key="5">
    <source>
        <dbReference type="PIRNR" id="PIRNR017888"/>
    </source>
</evidence>
<comment type="similarity">
    <text evidence="1 5">Belongs to the Nudix hydrolase family. CPSF5 subfamily.</text>
</comment>
<keyword evidence="2 5" id="KW-0507">mRNA processing</keyword>
<accession>A0A0K0DW31</accession>
<keyword evidence="6" id="KW-1185">Reference proteome</keyword>
<comment type="function">
    <text evidence="5">Component of the cleavage factor Im (CFIm) complex that functions as an activator of the pre-mRNA 3'-end cleavage and polyadenylation processing required for the maturation of pre-mRNA into functional mRNAs. CFIm contributes to the recruitment of multiprotein complexes on specific sequences on the pre-mRNA 3'-end, so called cleavage and polyadenylation signals (pA signals). Most pre-mRNAs contain multiple pA signals, resulting in alternative cleavage and polyadenylation (APA) producing mRNAs with variable 3'-end formation. The CFIm complex acts as a key regulator of cleavage and polyadenylation site choice during APA through its binding to 5'-UGUA-3' elements localized in the 3'-untranslated region (UTR) for a huge number of pre-mRNAs.</text>
</comment>
<keyword evidence="4 5" id="KW-0539">Nucleus</keyword>
<dbReference type="Pfam" id="PF13869">
    <property type="entry name" value="NUDIX_2"/>
    <property type="match status" value="1"/>
</dbReference>
<evidence type="ECO:0000256" key="4">
    <source>
        <dbReference type="ARBA" id="ARBA00023242"/>
    </source>
</evidence>
<proteinExistence type="inferred from homology"/>
<dbReference type="PANTHER" id="PTHR13047">
    <property type="entry name" value="PRE-MRNA CLEAVAGE FACTOR IM, 25KD SUBUNIT"/>
    <property type="match status" value="1"/>
</dbReference>
<keyword evidence="3 5" id="KW-0694">RNA-binding</keyword>
<evidence type="ECO:0000256" key="1">
    <source>
        <dbReference type="ARBA" id="ARBA00009710"/>
    </source>
</evidence>
<dbReference type="WBParaSite" id="TCONS_00006121.p1">
    <property type="protein sequence ID" value="TCONS_00006121.p1"/>
    <property type="gene ID" value="XLOC_004300"/>
</dbReference>
<keyword evidence="5" id="KW-0963">Cytoplasm</keyword>
<evidence type="ECO:0000256" key="3">
    <source>
        <dbReference type="ARBA" id="ARBA00022884"/>
    </source>
</evidence>
<dbReference type="Proteomes" id="UP000035681">
    <property type="component" value="Unplaced"/>
</dbReference>
<name>A0A0K0DW31_STRER</name>
<dbReference type="GO" id="GO:0005737">
    <property type="term" value="C:cytoplasm"/>
    <property type="evidence" value="ECO:0007669"/>
    <property type="project" value="UniProtKB-SubCell"/>
</dbReference>